<dbReference type="EMBL" id="JBCLYO010000013">
    <property type="protein sequence ID" value="KAL0083671.1"/>
    <property type="molecule type" value="Genomic_DNA"/>
</dbReference>
<dbReference type="GO" id="GO:0016787">
    <property type="term" value="F:hydrolase activity"/>
    <property type="evidence" value="ECO:0007669"/>
    <property type="project" value="UniProtKB-KW"/>
</dbReference>
<evidence type="ECO:0000256" key="1">
    <source>
        <dbReference type="SAM" id="MobiDB-lite"/>
    </source>
</evidence>
<reference evidence="2 3" key="1">
    <citation type="submission" date="2024-04" db="EMBL/GenBank/DDBJ databases">
        <title>Symmetric and asymmetric DNA N6-adenine methylation regulates different biological responses in Mucorales.</title>
        <authorList>
            <consortium name="Lawrence Berkeley National Laboratory"/>
            <person name="Lax C."/>
            <person name="Mondo S.J."/>
            <person name="Osorio-Concepcion M."/>
            <person name="Muszewska A."/>
            <person name="Corrochano-Luque M."/>
            <person name="Gutierrez G."/>
            <person name="Riley R."/>
            <person name="Lipzen A."/>
            <person name="Guo J."/>
            <person name="Hundley H."/>
            <person name="Amirebrahimi M."/>
            <person name="Ng V."/>
            <person name="Lorenzo-Gutierrez D."/>
            <person name="Binder U."/>
            <person name="Yang J."/>
            <person name="Song Y."/>
            <person name="Canovas D."/>
            <person name="Navarro E."/>
            <person name="Freitag M."/>
            <person name="Gabaldon T."/>
            <person name="Grigoriev I.V."/>
            <person name="Corrochano L.M."/>
            <person name="Nicolas F.E."/>
            <person name="Garre V."/>
        </authorList>
    </citation>
    <scope>NUCLEOTIDE SEQUENCE [LARGE SCALE GENOMIC DNA]</scope>
    <source>
        <strain evidence="2 3">L51</strain>
    </source>
</reference>
<dbReference type="PANTHER" id="PTHR23389:SF21">
    <property type="entry name" value="ATPASE FAMILY AAA DOMAIN-CONTAINING PROTEIN 5"/>
    <property type="match status" value="1"/>
</dbReference>
<feature type="region of interest" description="Disordered" evidence="1">
    <location>
        <begin position="119"/>
        <end position="167"/>
    </location>
</feature>
<organism evidence="2 3">
    <name type="scientific">Phycomyces blakesleeanus</name>
    <dbReference type="NCBI Taxonomy" id="4837"/>
    <lineage>
        <taxon>Eukaryota</taxon>
        <taxon>Fungi</taxon>
        <taxon>Fungi incertae sedis</taxon>
        <taxon>Mucoromycota</taxon>
        <taxon>Mucoromycotina</taxon>
        <taxon>Mucoromycetes</taxon>
        <taxon>Mucorales</taxon>
        <taxon>Phycomycetaceae</taxon>
        <taxon>Phycomyces</taxon>
    </lineage>
</organism>
<keyword evidence="3" id="KW-1185">Reference proteome</keyword>
<comment type="caution">
    <text evidence="2">The sequence shown here is derived from an EMBL/GenBank/DDBJ whole genome shotgun (WGS) entry which is preliminary data.</text>
</comment>
<evidence type="ECO:0000313" key="3">
    <source>
        <dbReference type="Proteomes" id="UP001448207"/>
    </source>
</evidence>
<protein>
    <submittedName>
        <fullName evidence="2">P-loop containing nucleoside triphosphate hydrolase protein</fullName>
    </submittedName>
</protein>
<dbReference type="SUPFAM" id="SSF52540">
    <property type="entry name" value="P-loop containing nucleoside triphosphate hydrolases"/>
    <property type="match status" value="1"/>
</dbReference>
<accession>A0ABR3AY20</accession>
<dbReference type="Gene3D" id="3.40.50.300">
    <property type="entry name" value="P-loop containing nucleotide triphosphate hydrolases"/>
    <property type="match status" value="1"/>
</dbReference>
<dbReference type="Gene3D" id="1.10.8.60">
    <property type="match status" value="1"/>
</dbReference>
<feature type="compositionally biased region" description="Polar residues" evidence="1">
    <location>
        <begin position="1"/>
        <end position="10"/>
    </location>
</feature>
<gene>
    <name evidence="2" type="ORF">J3Q64DRAFT_1140703</name>
</gene>
<sequence length="763" mass="87019">MNELDQQASSKPKRQLKPFFRPSGIRSPYTLPTQEPRSNHNTMVINPRLNTKLLSLSAKRACLEQNAPKTQAVPSGPLKHKPSQCNKEMKNTLPLFGVKKSPSKNQVSKIASFFDKRTPQISSSKDNGWHTHADQSSSSTQSSNFSLNNSNNQAIHPAPWPDNTMHGNRCWKEEPKIFNKRTNTTHGNNLILVSAEAQASYFKTIHSSKNLESTHQTRLDDPLFNMCTLNSKQMKRFMDKVYNSHWKSDACINILESIFTTNQEELPKRHATEYMLWTEKYKPTKASLLLSNTRSGNYLKEWLEEMKISPVTMSTERRMNEYYHDIFDDIKEVQVDPDDDFLPTNKTSRQANLKGRKRKRINMSSNMIMLVGDHGVGKTAAVYGTAEETCYDVFEIHPGMKRAGKDLMAAVGDMAENHQVIFDSTIPLIRSEFKCGGEDVSFEETNIPSEYKKRDIKKKSPNKDDPKPKGSIMSYLQKISKKKATDLALSNNQHAPQQAYQDPRETATTITPMDQITRTNMRIDLETMMPPRPLETRQSLILLEEVDNLFEDDKGFWPAVTNLAQKSKRPIIMTCNDIKSVPVNKLSLQAILPFKAPDEKRLLPYLQLVCFSEGYLVYPHDLACLIDVIGCDLRQLIYTLEMWCKTQELPNVQDPGSDKKRFYKLQGLFEHIMGHSNGNNSLNPCLYTLHSTYHMSSISIGYDPKAYKSDSTNICVPCLKDKTKKDCLPVDLKSMQRLLSIGSSLDIWTKFSEKQSFKEGMLI</sequence>
<dbReference type="PANTHER" id="PTHR23389">
    <property type="entry name" value="CHROMOSOME TRANSMISSION FIDELITY FACTOR 18"/>
    <property type="match status" value="1"/>
</dbReference>
<feature type="region of interest" description="Disordered" evidence="1">
    <location>
        <begin position="451"/>
        <end position="471"/>
    </location>
</feature>
<feature type="compositionally biased region" description="Low complexity" evidence="1">
    <location>
        <begin position="135"/>
        <end position="153"/>
    </location>
</feature>
<proteinExistence type="predicted"/>
<feature type="compositionally biased region" description="Polar residues" evidence="1">
    <location>
        <begin position="30"/>
        <end position="42"/>
    </location>
</feature>
<keyword evidence="2" id="KW-0378">Hydrolase</keyword>
<name>A0ABR3AY20_PHYBL</name>
<dbReference type="InterPro" id="IPR027417">
    <property type="entry name" value="P-loop_NTPase"/>
</dbReference>
<evidence type="ECO:0000313" key="2">
    <source>
        <dbReference type="EMBL" id="KAL0083671.1"/>
    </source>
</evidence>
<dbReference type="Proteomes" id="UP001448207">
    <property type="component" value="Unassembled WGS sequence"/>
</dbReference>
<feature type="region of interest" description="Disordered" evidence="1">
    <location>
        <begin position="1"/>
        <end position="42"/>
    </location>
</feature>